<reference evidence="2" key="1">
    <citation type="journal article" date="2014" name="Int. J. Syst. Evol. Microbiol.">
        <title>Complete genome sequence of Corynebacterium casei LMG S-19264T (=DSM 44701T), isolated from a smear-ripened cheese.</title>
        <authorList>
            <consortium name="US DOE Joint Genome Institute (JGI-PGF)"/>
            <person name="Walter F."/>
            <person name="Albersmeier A."/>
            <person name="Kalinowski J."/>
            <person name="Ruckert C."/>
        </authorList>
    </citation>
    <scope>NUCLEOTIDE SEQUENCE</scope>
    <source>
        <strain evidence="2">JCM 4335</strain>
    </source>
</reference>
<protein>
    <submittedName>
        <fullName evidence="2">Uncharacterized protein</fullName>
    </submittedName>
</protein>
<keyword evidence="3" id="KW-1185">Reference proteome</keyword>
<evidence type="ECO:0000256" key="1">
    <source>
        <dbReference type="SAM" id="MobiDB-lite"/>
    </source>
</evidence>
<evidence type="ECO:0000313" key="3">
    <source>
        <dbReference type="Proteomes" id="UP000654123"/>
    </source>
</evidence>
<dbReference type="EMBL" id="BMSV01000005">
    <property type="protein sequence ID" value="GGQ09614.1"/>
    <property type="molecule type" value="Genomic_DNA"/>
</dbReference>
<sequence length="77" mass="7966">MAGGHDPAEVGCDQRGVVRAGADGEVTVQQDAQDTARRGAAVTHRRTGSNPWGKSVGERDLRIIASPGRGGCARVGR</sequence>
<dbReference type="AlphaFoldDB" id="A0A918EL06"/>
<organism evidence="2 3">
    <name type="scientific">Streptomyces roseolilacinus</name>
    <dbReference type="NCBI Taxonomy" id="66904"/>
    <lineage>
        <taxon>Bacteria</taxon>
        <taxon>Bacillati</taxon>
        <taxon>Actinomycetota</taxon>
        <taxon>Actinomycetes</taxon>
        <taxon>Kitasatosporales</taxon>
        <taxon>Streptomycetaceae</taxon>
        <taxon>Streptomyces</taxon>
    </lineage>
</organism>
<name>A0A918EL06_9ACTN</name>
<proteinExistence type="predicted"/>
<evidence type="ECO:0000313" key="2">
    <source>
        <dbReference type="EMBL" id="GGQ09614.1"/>
    </source>
</evidence>
<reference evidence="2" key="2">
    <citation type="submission" date="2020-09" db="EMBL/GenBank/DDBJ databases">
        <authorList>
            <person name="Sun Q."/>
            <person name="Ohkuma M."/>
        </authorList>
    </citation>
    <scope>NUCLEOTIDE SEQUENCE</scope>
    <source>
        <strain evidence="2">JCM 4335</strain>
    </source>
</reference>
<accession>A0A918EL06</accession>
<dbReference type="Proteomes" id="UP000654123">
    <property type="component" value="Unassembled WGS sequence"/>
</dbReference>
<feature type="region of interest" description="Disordered" evidence="1">
    <location>
        <begin position="24"/>
        <end position="58"/>
    </location>
</feature>
<gene>
    <name evidence="2" type="ORF">GCM10010249_30250</name>
</gene>
<comment type="caution">
    <text evidence="2">The sequence shown here is derived from an EMBL/GenBank/DDBJ whole genome shotgun (WGS) entry which is preliminary data.</text>
</comment>